<evidence type="ECO:0000313" key="3">
    <source>
        <dbReference type="Proteomes" id="UP001432322"/>
    </source>
</evidence>
<reference evidence="2" key="1">
    <citation type="submission" date="2023-10" db="EMBL/GenBank/DDBJ databases">
        <title>Genome assembly of Pristionchus species.</title>
        <authorList>
            <person name="Yoshida K."/>
            <person name="Sommer R.J."/>
        </authorList>
    </citation>
    <scope>NUCLEOTIDE SEQUENCE</scope>
    <source>
        <strain evidence="2">RS5133</strain>
    </source>
</reference>
<evidence type="ECO:0000256" key="1">
    <source>
        <dbReference type="SAM" id="SignalP"/>
    </source>
</evidence>
<feature type="non-terminal residue" evidence="2">
    <location>
        <position position="94"/>
    </location>
</feature>
<gene>
    <name evidence="2" type="ORF">PFISCL1PPCAC_13511</name>
</gene>
<name>A0AAV5VV07_9BILA</name>
<evidence type="ECO:0000313" key="2">
    <source>
        <dbReference type="EMBL" id="GMT22214.1"/>
    </source>
</evidence>
<proteinExistence type="predicted"/>
<dbReference type="Proteomes" id="UP001432322">
    <property type="component" value="Unassembled WGS sequence"/>
</dbReference>
<keyword evidence="3" id="KW-1185">Reference proteome</keyword>
<sequence>LRLRFILCFIHADLSSVVRLYVMYLQVYGQVGQVETAPMIICSLVREALLTYFCSLYERGAPSTTLFFATLEILHLLIAYADSWSVIYGNTLSI</sequence>
<accession>A0AAV5VV07</accession>
<feature type="chain" id="PRO_5043910460" evidence="1">
    <location>
        <begin position="21"/>
        <end position="94"/>
    </location>
</feature>
<feature type="non-terminal residue" evidence="2">
    <location>
        <position position="1"/>
    </location>
</feature>
<keyword evidence="1" id="KW-0732">Signal</keyword>
<dbReference type="AlphaFoldDB" id="A0AAV5VV07"/>
<comment type="caution">
    <text evidence="2">The sequence shown here is derived from an EMBL/GenBank/DDBJ whole genome shotgun (WGS) entry which is preliminary data.</text>
</comment>
<dbReference type="EMBL" id="BTSY01000004">
    <property type="protein sequence ID" value="GMT22214.1"/>
    <property type="molecule type" value="Genomic_DNA"/>
</dbReference>
<protein>
    <submittedName>
        <fullName evidence="2">Uncharacterized protein</fullName>
    </submittedName>
</protein>
<organism evidence="2 3">
    <name type="scientific">Pristionchus fissidentatus</name>
    <dbReference type="NCBI Taxonomy" id="1538716"/>
    <lineage>
        <taxon>Eukaryota</taxon>
        <taxon>Metazoa</taxon>
        <taxon>Ecdysozoa</taxon>
        <taxon>Nematoda</taxon>
        <taxon>Chromadorea</taxon>
        <taxon>Rhabditida</taxon>
        <taxon>Rhabditina</taxon>
        <taxon>Diplogasteromorpha</taxon>
        <taxon>Diplogasteroidea</taxon>
        <taxon>Neodiplogasteridae</taxon>
        <taxon>Pristionchus</taxon>
    </lineage>
</organism>
<feature type="signal peptide" evidence="1">
    <location>
        <begin position="1"/>
        <end position="20"/>
    </location>
</feature>